<proteinExistence type="inferred from homology"/>
<comment type="caution">
    <text evidence="5">The sequence shown here is derived from an EMBL/GenBank/DDBJ whole genome shotgun (WGS) entry which is preliminary data.</text>
</comment>
<feature type="chain" id="PRO_5008509317" description="Transglycosylase SLT domain-containing protein" evidence="3">
    <location>
        <begin position="24"/>
        <end position="664"/>
    </location>
</feature>
<dbReference type="GO" id="GO:0042597">
    <property type="term" value="C:periplasmic space"/>
    <property type="evidence" value="ECO:0007669"/>
    <property type="project" value="InterPro"/>
</dbReference>
<dbReference type="InterPro" id="IPR023346">
    <property type="entry name" value="Lysozyme-like_dom_sf"/>
</dbReference>
<evidence type="ECO:0000313" key="6">
    <source>
        <dbReference type="Proteomes" id="UP000029273"/>
    </source>
</evidence>
<dbReference type="EMBL" id="JQSG02000002">
    <property type="protein sequence ID" value="OBS09850.1"/>
    <property type="molecule type" value="Genomic_DNA"/>
</dbReference>
<dbReference type="RefSeq" id="WP_038089691.1">
    <property type="nucleotide sequence ID" value="NZ_JQSG02000002.1"/>
</dbReference>
<dbReference type="OrthoDB" id="92254at2"/>
<reference evidence="5 6" key="1">
    <citation type="journal article" date="2014" name="Genome Announc.">
        <title>Draft Genome Sequence of the Iron-Oxidizing, Acidophilic, and Halotolerant 'Thiobacillus prosperus' Type Strain DSM 5130.</title>
        <authorList>
            <person name="Ossandon F.J."/>
            <person name="Cardenas J.P."/>
            <person name="Corbett M."/>
            <person name="Quatrini R."/>
            <person name="Holmes D.S."/>
            <person name="Watkin E."/>
        </authorList>
    </citation>
    <scope>NUCLEOTIDE SEQUENCE [LARGE SCALE GENOMIC DNA]</scope>
    <source>
        <strain evidence="5 6">DSM 5130</strain>
    </source>
</reference>
<keyword evidence="6" id="KW-1185">Reference proteome</keyword>
<dbReference type="PANTHER" id="PTHR37423:SF5">
    <property type="entry name" value="SOLUBLE LYTIC MUREIN TRANSGLYCOSYLASE"/>
    <property type="match status" value="1"/>
</dbReference>
<dbReference type="SUPFAM" id="SSF53955">
    <property type="entry name" value="Lysozyme-like"/>
    <property type="match status" value="1"/>
</dbReference>
<dbReference type="GO" id="GO:0004553">
    <property type="term" value="F:hydrolase activity, hydrolyzing O-glycosyl compounds"/>
    <property type="evidence" value="ECO:0007669"/>
    <property type="project" value="InterPro"/>
</dbReference>
<name>A0A1A6C5M9_9GAMM</name>
<sequence>MRAVLTRVLIILMLAASGMASQAASADSAARFRAALDALASNRIDRFETLAHDLRGNLLHPYLRYAYLEHTIEQAQRPAIDAFLKAHASLPISTTLRHDWLLELARRQDWATFIAEDRGHGGSRIACARARALAATGHVDQALSLAKRLWLAGYSRPQSCDPVFALLSGHDRLTPALIRERLLLALGSHNLGLARYLARMLPTEERAETDQWLQVYENPASLRHLDLAALGPADARDRVLLAAFDRLARRDPALARRIWVQTATAQITLPASVRNEILRDIALNAAWDGLPEAHAWLDALPATAVDRMVRIWRVRVALRNGNWLDTLKAIRAMPAGERRKADWQYWEARALAALGQPEAAEKIASPLSRQFSYYGFLAADFLQRPYAAGKPLPPADPALQRQVAARYLVRVAFALETAGQHADAKAAWRAALRQMGAADRLAAAELAYRRGWAYGTYAAAARAGIRNASRLMFPFDQMPHVQAAADHNGLKPGLLLAVMRQESAFQTSVCSDKGACGLLQLLPDTACWIGRKTGLGDLTCSLQALSRPSINIRAGANYLAYLFDQFDHDVVLALAAYNAGPTTVNRWIAARTAAKPGSARWLATLPYGETRNYVEAVLFNRVIYERRLNPAGTAKDSTRFASARHDHRLADALLPRSLVYGASR</sequence>
<evidence type="ECO:0000259" key="4">
    <source>
        <dbReference type="Pfam" id="PF01464"/>
    </source>
</evidence>
<feature type="domain" description="Transglycosylase SLT" evidence="4">
    <location>
        <begin position="481"/>
        <end position="594"/>
    </location>
</feature>
<dbReference type="AlphaFoldDB" id="A0A1A6C5M9"/>
<evidence type="ECO:0000256" key="1">
    <source>
        <dbReference type="ARBA" id="ARBA00007734"/>
    </source>
</evidence>
<dbReference type="Pfam" id="PF01464">
    <property type="entry name" value="SLT"/>
    <property type="match status" value="1"/>
</dbReference>
<dbReference type="PANTHER" id="PTHR37423">
    <property type="entry name" value="SOLUBLE LYTIC MUREIN TRANSGLYCOSYLASE-RELATED"/>
    <property type="match status" value="1"/>
</dbReference>
<evidence type="ECO:0000256" key="3">
    <source>
        <dbReference type="SAM" id="SignalP"/>
    </source>
</evidence>
<dbReference type="InterPro" id="IPR008939">
    <property type="entry name" value="Lytic_TGlycosylase_superhlx_U"/>
</dbReference>
<protein>
    <recommendedName>
        <fullName evidence="4">Transglycosylase SLT domain-containing protein</fullName>
    </recommendedName>
</protein>
<evidence type="ECO:0000256" key="2">
    <source>
        <dbReference type="ARBA" id="ARBA00022729"/>
    </source>
</evidence>
<dbReference type="Gene3D" id="1.25.20.10">
    <property type="entry name" value="Bacterial muramidases"/>
    <property type="match status" value="1"/>
</dbReference>
<accession>A0A1A6C5M9</accession>
<dbReference type="InterPro" id="IPR008258">
    <property type="entry name" value="Transglycosylase_SLT_dom_1"/>
</dbReference>
<dbReference type="CDD" id="cd13401">
    <property type="entry name" value="Slt70-like"/>
    <property type="match status" value="1"/>
</dbReference>
<dbReference type="SUPFAM" id="SSF48435">
    <property type="entry name" value="Bacterial muramidases"/>
    <property type="match status" value="1"/>
</dbReference>
<feature type="signal peptide" evidence="3">
    <location>
        <begin position="1"/>
        <end position="23"/>
    </location>
</feature>
<dbReference type="Gene3D" id="1.10.530.10">
    <property type="match status" value="1"/>
</dbReference>
<gene>
    <name evidence="5" type="ORF">Thpro_020900</name>
</gene>
<dbReference type="Proteomes" id="UP000029273">
    <property type="component" value="Unassembled WGS sequence"/>
</dbReference>
<evidence type="ECO:0000313" key="5">
    <source>
        <dbReference type="EMBL" id="OBS09850.1"/>
    </source>
</evidence>
<organism evidence="5 6">
    <name type="scientific">Acidihalobacter prosperus</name>
    <dbReference type="NCBI Taxonomy" id="160660"/>
    <lineage>
        <taxon>Bacteria</taxon>
        <taxon>Pseudomonadati</taxon>
        <taxon>Pseudomonadota</taxon>
        <taxon>Gammaproteobacteria</taxon>
        <taxon>Chromatiales</taxon>
        <taxon>Ectothiorhodospiraceae</taxon>
        <taxon>Acidihalobacter</taxon>
    </lineage>
</organism>
<keyword evidence="2 3" id="KW-0732">Signal</keyword>
<comment type="similarity">
    <text evidence="1">Belongs to the transglycosylase Slt family.</text>
</comment>